<dbReference type="KEGG" id="pfer:IRI77_07805"/>
<sequence>MGRYEGAPTGQGWAMGLCSTFPLHASNCQIQQVACVHFDGRVKPVTQALRVAEELLIVLHFRLLTGARCVDERSGVGWDWLDDQPAKAALVLGKLFWCH</sequence>
<gene>
    <name evidence="1" type="ORF">IRI77_07805</name>
</gene>
<dbReference type="Proteomes" id="UP000593892">
    <property type="component" value="Chromosome"/>
</dbReference>
<proteinExistence type="predicted"/>
<keyword evidence="2" id="KW-1185">Reference proteome</keyword>
<evidence type="ECO:0000313" key="2">
    <source>
        <dbReference type="Proteomes" id="UP000593892"/>
    </source>
</evidence>
<name>A0A7S7NU62_PALFE</name>
<dbReference type="EMBL" id="CP063849">
    <property type="protein sequence ID" value="QOY89847.1"/>
    <property type="molecule type" value="Genomic_DNA"/>
</dbReference>
<dbReference type="AlphaFoldDB" id="A0A7S7NU62"/>
<organism evidence="1 2">
    <name type="scientific">Paludibaculum fermentans</name>
    <dbReference type="NCBI Taxonomy" id="1473598"/>
    <lineage>
        <taxon>Bacteria</taxon>
        <taxon>Pseudomonadati</taxon>
        <taxon>Acidobacteriota</taxon>
        <taxon>Terriglobia</taxon>
        <taxon>Bryobacterales</taxon>
        <taxon>Bryobacteraceae</taxon>
        <taxon>Paludibaculum</taxon>
    </lineage>
</organism>
<reference evidence="1 2" key="1">
    <citation type="submission" date="2020-10" db="EMBL/GenBank/DDBJ databases">
        <title>Complete genome sequence of Paludibaculum fermentans P105T, a facultatively anaerobic acidobacterium capable of dissimilatory Fe(III) reduction.</title>
        <authorList>
            <person name="Dedysh S.N."/>
            <person name="Beletsky A.V."/>
            <person name="Kulichevskaya I.S."/>
            <person name="Mardanov A.V."/>
            <person name="Ravin N.V."/>
        </authorList>
    </citation>
    <scope>NUCLEOTIDE SEQUENCE [LARGE SCALE GENOMIC DNA]</scope>
    <source>
        <strain evidence="1 2">P105</strain>
    </source>
</reference>
<accession>A0A7S7NU62</accession>
<protein>
    <submittedName>
        <fullName evidence="1">Uncharacterized protein</fullName>
    </submittedName>
</protein>
<evidence type="ECO:0000313" key="1">
    <source>
        <dbReference type="EMBL" id="QOY89847.1"/>
    </source>
</evidence>
<dbReference type="RefSeq" id="WP_194451510.1">
    <property type="nucleotide sequence ID" value="NZ_CP063849.1"/>
</dbReference>